<dbReference type="Proteomes" id="UP000309997">
    <property type="component" value="Unassembled WGS sequence"/>
</dbReference>
<evidence type="ECO:0000313" key="1">
    <source>
        <dbReference type="EMBL" id="KAL3581948.1"/>
    </source>
</evidence>
<keyword evidence="2" id="KW-1185">Reference proteome</keyword>
<accession>A0ACC4BTJ1</accession>
<sequence length="73" mass="7950">MLLTRLNQGGRELTLELRLVAALPCWVSFFQGKVYVGPRSFTVLDLMVELGLDPPRQGAAMDPDASGVSCGRE</sequence>
<organism evidence="1 2">
    <name type="scientific">Populus alba</name>
    <name type="common">White poplar</name>
    <dbReference type="NCBI Taxonomy" id="43335"/>
    <lineage>
        <taxon>Eukaryota</taxon>
        <taxon>Viridiplantae</taxon>
        <taxon>Streptophyta</taxon>
        <taxon>Embryophyta</taxon>
        <taxon>Tracheophyta</taxon>
        <taxon>Spermatophyta</taxon>
        <taxon>Magnoliopsida</taxon>
        <taxon>eudicotyledons</taxon>
        <taxon>Gunneridae</taxon>
        <taxon>Pentapetalae</taxon>
        <taxon>rosids</taxon>
        <taxon>fabids</taxon>
        <taxon>Malpighiales</taxon>
        <taxon>Salicaceae</taxon>
        <taxon>Saliceae</taxon>
        <taxon>Populus</taxon>
    </lineage>
</organism>
<comment type="caution">
    <text evidence="1">The sequence shown here is derived from an EMBL/GenBank/DDBJ whole genome shotgun (WGS) entry which is preliminary data.</text>
</comment>
<gene>
    <name evidence="1" type="ORF">D5086_016280</name>
</gene>
<name>A0ACC4BTJ1_POPAL</name>
<evidence type="ECO:0000313" key="2">
    <source>
        <dbReference type="Proteomes" id="UP000309997"/>
    </source>
</evidence>
<reference evidence="1 2" key="1">
    <citation type="journal article" date="2024" name="Plant Biotechnol. J.">
        <title>Genome and CRISPR/Cas9 system of a widespread forest tree (Populus alba) in the world.</title>
        <authorList>
            <person name="Liu Y.J."/>
            <person name="Jiang P.F."/>
            <person name="Han X.M."/>
            <person name="Li X.Y."/>
            <person name="Wang H.M."/>
            <person name="Wang Y.J."/>
            <person name="Wang X.X."/>
            <person name="Zeng Q.Y."/>
        </authorList>
    </citation>
    <scope>NUCLEOTIDE SEQUENCE [LARGE SCALE GENOMIC DNA]</scope>
    <source>
        <strain evidence="2">cv. PAL-ZL1</strain>
    </source>
</reference>
<protein>
    <submittedName>
        <fullName evidence="1">Uncharacterized protein</fullName>
    </submittedName>
</protein>
<proteinExistence type="predicted"/>
<dbReference type="EMBL" id="RCHU02000008">
    <property type="protein sequence ID" value="KAL3581948.1"/>
    <property type="molecule type" value="Genomic_DNA"/>
</dbReference>